<dbReference type="GO" id="GO:0004519">
    <property type="term" value="F:endonuclease activity"/>
    <property type="evidence" value="ECO:0007669"/>
    <property type="project" value="UniProtKB-KW"/>
</dbReference>
<dbReference type="Gene3D" id="1.10.340.70">
    <property type="match status" value="1"/>
</dbReference>
<evidence type="ECO:0000256" key="6">
    <source>
        <dbReference type="ARBA" id="ARBA00022918"/>
    </source>
</evidence>
<keyword evidence="4" id="KW-0255">Endonuclease</keyword>
<accession>A0A1R1PJ62</accession>
<organism evidence="8 9">
    <name type="scientific">Zancudomyces culisetae</name>
    <name type="common">Gut fungus</name>
    <name type="synonym">Smittium culisetae</name>
    <dbReference type="NCBI Taxonomy" id="1213189"/>
    <lineage>
        <taxon>Eukaryota</taxon>
        <taxon>Fungi</taxon>
        <taxon>Fungi incertae sedis</taxon>
        <taxon>Zoopagomycota</taxon>
        <taxon>Kickxellomycotina</taxon>
        <taxon>Harpellomycetes</taxon>
        <taxon>Harpellales</taxon>
        <taxon>Legeriomycetaceae</taxon>
        <taxon>Zancudomyces</taxon>
    </lineage>
</organism>
<feature type="domain" description="Reverse transcriptase RNase H-like" evidence="7">
    <location>
        <begin position="12"/>
        <end position="113"/>
    </location>
</feature>
<name>A0A1R1PJ62_ZANCU</name>
<dbReference type="FunFam" id="3.10.20.370:FF:000001">
    <property type="entry name" value="Retrovirus-related Pol polyprotein from transposon 17.6-like protein"/>
    <property type="match status" value="1"/>
</dbReference>
<dbReference type="AlphaFoldDB" id="A0A1R1PJ62"/>
<gene>
    <name evidence="8" type="ORF">AX774_g5662</name>
</gene>
<keyword evidence="2" id="KW-0548">Nucleotidyltransferase</keyword>
<evidence type="ECO:0000259" key="7">
    <source>
        <dbReference type="Pfam" id="PF17917"/>
    </source>
</evidence>
<dbReference type="SUPFAM" id="SSF56672">
    <property type="entry name" value="DNA/RNA polymerases"/>
    <property type="match status" value="1"/>
</dbReference>
<reference evidence="9" key="1">
    <citation type="submission" date="2017-01" db="EMBL/GenBank/DDBJ databases">
        <authorList>
            <person name="Wang Y."/>
            <person name="White M."/>
            <person name="Kvist S."/>
            <person name="Moncalvo J.-M."/>
        </authorList>
    </citation>
    <scope>NUCLEOTIDE SEQUENCE [LARGE SCALE GENOMIC DNA]</scope>
    <source>
        <strain evidence="9">COL-18-3</strain>
    </source>
</reference>
<comment type="caution">
    <text evidence="8">The sequence shown here is derived from an EMBL/GenBank/DDBJ whole genome shotgun (WGS) entry which is preliminary data.</text>
</comment>
<keyword evidence="9" id="KW-1185">Reference proteome</keyword>
<dbReference type="PANTHER" id="PTHR37984">
    <property type="entry name" value="PROTEIN CBG26694"/>
    <property type="match status" value="1"/>
</dbReference>
<evidence type="ECO:0000256" key="1">
    <source>
        <dbReference type="ARBA" id="ARBA00022679"/>
    </source>
</evidence>
<keyword evidence="3" id="KW-0540">Nuclease</keyword>
<evidence type="ECO:0000313" key="8">
    <source>
        <dbReference type="EMBL" id="OMH80892.1"/>
    </source>
</evidence>
<dbReference type="InterPro" id="IPR043502">
    <property type="entry name" value="DNA/RNA_pol_sf"/>
</dbReference>
<sequence length="246" mass="28600">MKAPLLTHPNWNVPFIITTDASKVGLGAILSQISDEGEKPIEFISRATNKHEQNYSISHLEGLAVVWAVTKFKYYIWGTRFVIRTDHKSLLQLFDSSEITGRVARWAMLLRNFDYDLEHVPGKLNPADILSRNPVNETDTNEPLEIYSMELSWYEIIKNYIQTAEYPLNADSEIRSKIRNSSRQCIVKNGKLFKKVNQQYKEILNEFNTDKVIKEIHDECHEGIRSTLRRVTEKYCGRSYSKLSRK</sequence>
<dbReference type="Pfam" id="PF17917">
    <property type="entry name" value="RT_RNaseH"/>
    <property type="match status" value="1"/>
</dbReference>
<keyword evidence="6" id="KW-0695">RNA-directed DNA polymerase</keyword>
<dbReference type="GO" id="GO:0016787">
    <property type="term" value="F:hydrolase activity"/>
    <property type="evidence" value="ECO:0007669"/>
    <property type="project" value="UniProtKB-KW"/>
</dbReference>
<dbReference type="InterPro" id="IPR050951">
    <property type="entry name" value="Retrovirus_Pol_polyprotein"/>
</dbReference>
<evidence type="ECO:0000256" key="3">
    <source>
        <dbReference type="ARBA" id="ARBA00022722"/>
    </source>
</evidence>
<dbReference type="OrthoDB" id="2232212at2759"/>
<evidence type="ECO:0000256" key="2">
    <source>
        <dbReference type="ARBA" id="ARBA00022695"/>
    </source>
</evidence>
<evidence type="ECO:0000256" key="4">
    <source>
        <dbReference type="ARBA" id="ARBA00022759"/>
    </source>
</evidence>
<dbReference type="GO" id="GO:0003964">
    <property type="term" value="F:RNA-directed DNA polymerase activity"/>
    <property type="evidence" value="ECO:0007669"/>
    <property type="project" value="UniProtKB-KW"/>
</dbReference>
<proteinExistence type="predicted"/>
<keyword evidence="5" id="KW-0378">Hydrolase</keyword>
<dbReference type="Gene3D" id="3.10.20.370">
    <property type="match status" value="1"/>
</dbReference>
<evidence type="ECO:0000256" key="5">
    <source>
        <dbReference type="ARBA" id="ARBA00022801"/>
    </source>
</evidence>
<dbReference type="InterPro" id="IPR041373">
    <property type="entry name" value="RT_RNaseH"/>
</dbReference>
<keyword evidence="1" id="KW-0808">Transferase</keyword>
<dbReference type="CDD" id="cd09274">
    <property type="entry name" value="RNase_HI_RT_Ty3"/>
    <property type="match status" value="1"/>
</dbReference>
<protein>
    <submittedName>
        <fullName evidence="8">Retrovirus-related Pol polyprotein from transposon</fullName>
    </submittedName>
</protein>
<dbReference type="EMBL" id="LSSK01001047">
    <property type="protein sequence ID" value="OMH80892.1"/>
    <property type="molecule type" value="Genomic_DNA"/>
</dbReference>
<dbReference type="Proteomes" id="UP000188320">
    <property type="component" value="Unassembled WGS sequence"/>
</dbReference>
<dbReference type="PANTHER" id="PTHR37984:SF5">
    <property type="entry name" value="PROTEIN NYNRIN-LIKE"/>
    <property type="match status" value="1"/>
</dbReference>
<evidence type="ECO:0000313" key="9">
    <source>
        <dbReference type="Proteomes" id="UP000188320"/>
    </source>
</evidence>